<dbReference type="Pfam" id="PF05593">
    <property type="entry name" value="RHS_repeat"/>
    <property type="match status" value="3"/>
</dbReference>
<dbReference type="InterPro" id="IPR056823">
    <property type="entry name" value="TEN-like_YD-shell"/>
</dbReference>
<gene>
    <name evidence="6" type="ORF">HNR50_000101</name>
</gene>
<dbReference type="NCBIfam" id="TIGR03696">
    <property type="entry name" value="Rhs_assc_core"/>
    <property type="match status" value="1"/>
</dbReference>
<dbReference type="Pfam" id="PF25023">
    <property type="entry name" value="TEN_YD-shell"/>
    <property type="match status" value="1"/>
</dbReference>
<dbReference type="InterPro" id="IPR011055">
    <property type="entry name" value="Dup_hybrid_motif"/>
</dbReference>
<name>A0A841R6R9_9SPIO</name>
<dbReference type="Gene3D" id="2.180.10.10">
    <property type="entry name" value="RHS repeat-associated core"/>
    <property type="match status" value="2"/>
</dbReference>
<feature type="signal peptide" evidence="3">
    <location>
        <begin position="1"/>
        <end position="26"/>
    </location>
</feature>
<feature type="domain" description="M23ase beta-sheet core" evidence="4">
    <location>
        <begin position="1557"/>
        <end position="1654"/>
    </location>
</feature>
<comment type="caution">
    <text evidence="6">The sequence shown here is derived from an EMBL/GenBank/DDBJ whole genome shotgun (WGS) entry which is preliminary data.</text>
</comment>
<dbReference type="InterPro" id="IPR050708">
    <property type="entry name" value="T6SS_VgrG/RHS"/>
</dbReference>
<feature type="chain" id="PRO_5032784107" evidence="3">
    <location>
        <begin position="27"/>
        <end position="1669"/>
    </location>
</feature>
<reference evidence="6 7" key="1">
    <citation type="submission" date="2020-08" db="EMBL/GenBank/DDBJ databases">
        <title>Genomic Encyclopedia of Type Strains, Phase IV (KMG-IV): sequencing the most valuable type-strain genomes for metagenomic binning, comparative biology and taxonomic classification.</title>
        <authorList>
            <person name="Goeker M."/>
        </authorList>
    </citation>
    <scope>NUCLEOTIDE SEQUENCE [LARGE SCALE GENOMIC DNA]</scope>
    <source>
        <strain evidence="6 7">DSM 2461</strain>
    </source>
</reference>
<keyword evidence="7" id="KW-1185">Reference proteome</keyword>
<dbReference type="NCBIfam" id="TIGR01643">
    <property type="entry name" value="YD_repeat_2x"/>
    <property type="match status" value="2"/>
</dbReference>
<dbReference type="Proteomes" id="UP000587760">
    <property type="component" value="Unassembled WGS sequence"/>
</dbReference>
<keyword evidence="1" id="KW-0677">Repeat</keyword>
<dbReference type="InterPro" id="IPR016047">
    <property type="entry name" value="M23ase_b-sheet_dom"/>
</dbReference>
<dbReference type="Gene3D" id="2.70.70.10">
    <property type="entry name" value="Glucose Permease (Domain IIA)"/>
    <property type="match status" value="1"/>
</dbReference>
<dbReference type="PANTHER" id="PTHR32305:SF15">
    <property type="entry name" value="PROTEIN RHSA-RELATED"/>
    <property type="match status" value="1"/>
</dbReference>
<keyword evidence="3" id="KW-0732">Signal</keyword>
<dbReference type="CDD" id="cd12797">
    <property type="entry name" value="M23_peptidase"/>
    <property type="match status" value="1"/>
</dbReference>
<evidence type="ECO:0000313" key="6">
    <source>
        <dbReference type="EMBL" id="MBB6478468.1"/>
    </source>
</evidence>
<evidence type="ECO:0000256" key="2">
    <source>
        <dbReference type="SAM" id="MobiDB-lite"/>
    </source>
</evidence>
<feature type="region of interest" description="Disordered" evidence="2">
    <location>
        <begin position="1530"/>
        <end position="1566"/>
    </location>
</feature>
<organism evidence="6 7">
    <name type="scientific">Spirochaeta isovalerica</name>
    <dbReference type="NCBI Taxonomy" id="150"/>
    <lineage>
        <taxon>Bacteria</taxon>
        <taxon>Pseudomonadati</taxon>
        <taxon>Spirochaetota</taxon>
        <taxon>Spirochaetia</taxon>
        <taxon>Spirochaetales</taxon>
        <taxon>Spirochaetaceae</taxon>
        <taxon>Spirochaeta</taxon>
    </lineage>
</organism>
<evidence type="ECO:0000313" key="7">
    <source>
        <dbReference type="Proteomes" id="UP000587760"/>
    </source>
</evidence>
<proteinExistence type="predicted"/>
<evidence type="ECO:0000256" key="1">
    <source>
        <dbReference type="ARBA" id="ARBA00022737"/>
    </source>
</evidence>
<dbReference type="RefSeq" id="WP_184742337.1">
    <property type="nucleotide sequence ID" value="NZ_JACHGJ010000001.1"/>
</dbReference>
<evidence type="ECO:0000256" key="3">
    <source>
        <dbReference type="SAM" id="SignalP"/>
    </source>
</evidence>
<dbReference type="InterPro" id="IPR006530">
    <property type="entry name" value="YD"/>
</dbReference>
<feature type="domain" description="Teneurin-like YD-shell" evidence="5">
    <location>
        <begin position="1234"/>
        <end position="1485"/>
    </location>
</feature>
<dbReference type="InterPro" id="IPR022385">
    <property type="entry name" value="Rhs_assc_core"/>
</dbReference>
<dbReference type="PANTHER" id="PTHR32305">
    <property type="match status" value="1"/>
</dbReference>
<accession>A0A841R6R9</accession>
<dbReference type="InterPro" id="IPR031325">
    <property type="entry name" value="RHS_repeat"/>
</dbReference>
<dbReference type="Pfam" id="PF01551">
    <property type="entry name" value="Peptidase_M23"/>
    <property type="match status" value="1"/>
</dbReference>
<dbReference type="EMBL" id="JACHGJ010000001">
    <property type="protein sequence ID" value="MBB6478468.1"/>
    <property type="molecule type" value="Genomic_DNA"/>
</dbReference>
<evidence type="ECO:0000259" key="5">
    <source>
        <dbReference type="Pfam" id="PF25023"/>
    </source>
</evidence>
<sequence length="1669" mass="188388">MNRNRMMNRKIIFTALFLMAGSLIFAQQDSRYDAGKNLPFNQKAGNVDPQTGNVTVQVTDLSLPGRAGMDFSFGRIWKTNQSNIFSMSRNPVDGSNRLTSHTIEEVNNMGAGWATSLPYILSDDSSGDRIISLFFGGGAYEIDQTGVKVRNLNKSNILWYDLLDKRIYEDSSKAYTDGPVAVSSLSSFGVADNDSERNKYELILKDNSRYLFRPDGKLMTHIDKSGLNEIWYYYDSADRLSVVVDTIGRIIRFSYDGDSNLEKIEWDVISHEIGEDGSRKTETETRSITYSYQPASNYSNVSSLVGLVSDYNPSYALTSVKDAMGHETRYEYTDVKASFSYESHLSHWQNASLLLTGIRNFVDGADLALSEKRYEYAVPAKGMYTKYFWGGYMEYYKVSRQWNIDREGREVGNTTYIYHDNNEAGNFNCYTTLVETGGVRQTYLYTISSDPSQNDVLDTLTTETGDGYVEQTDYVYNSDRVKTLEETYRMGQFAFSQKYLYDLKGNLKEHTDKMGLVTVKQYDDKYSIPVRETRLFQSAGEDKEYDLERVLTPLGQVEKEILYIDDEGITRGLVTSYDYDSFGNVISVTDPGGIVSHTVYDSAVNAWPVRSWQIVSEENYLTRADADFWFNLPDTTNQIKLSSWRVFNSDGSPWLEVDAEGFAVEHYYDDLGSEITTIYPDENDVLLAGSDFDDISTHVSWSAFLTSRENNPGVRQQINYENAYVKTLTDFEYDDAGHSWSTLSTAVQQDGLGNVVKEITYGAGGFVHAVKTMTYDLYGRMVALTDPDAGTTSSSIWVNDVKVNRFDKTWLVKYDDLGRTIKVLYPDTGSGSKIKLIRYNDRENSIMTTDPEGSDVYERMDWNGNVVERIAYGNSSTVSTERQTYTFEYDQLNRMTKSTDPEGQETGYRFDERNLLIRQIYGNGSDYMIYNDRGLLISKTDRKGQIIAFSYDEAGRNTRTEYYKSGAVTPDDTEYRLYDKRGNVIRVENKTLIEQCEFDGAGRLASLNRRLKDILHRNSIATVYGGSVADQVFSFDYGYTASGLLRQMTYPDGSVHDFSYDQYLGYLSSIGEGSDEAAIAPFVTDLKYNKSGVVTEMAYSNGTTQLWDFDNRKRIERIRIGMTDTPGRYIEDLNYQIDGSGNIKAINDNKYGYDGFHRIATADTKLPEIPDARAIVEEHFGTYNGGDPVEGRVYDAAADLYPNGTADGRVNGEDYLQALIDLEGATAEGDLPFDRESFAYDRNGNRTKIVQNGDEYFYSYGERNRLEKIDVKREGELSRTLYAQYAYDENGNTTSRTIYGQDGIETVVFEYDVLNRLIKTTRGSEYTEYTYDNAGNRVVKVSSDGSLTLYLRHGTIAVAMDMEVNGDQTDEKGSINRYVLSGDLVAGRVTTTVNADNSTDTEKNFYHLDHLNSTKVVTDESGEVVVNYTYRAFGEQLKRLDSANNPTEDLGKYSYGGKELDEDINLYYFNARFYDATTGRFINVDPVQDGTNWYAYVNNDPLNRIDPTGLESADAAYSWVKSFEDAPDFKEPVDAPVTSKAGPREPLNTSQGESSPIHKGWDYAPTNGETQTYGASADGKILVTDSRKDIGSYTVLDHGNGWQSHYYHDDVPSLYRDNEPIESGQMIGGMGQSGKATGPHLHFEIRKDGESIDPAVFFNRKEVMTGCQD</sequence>
<protein>
    <submittedName>
        <fullName evidence="6">RHS repeat-associated protein</fullName>
    </submittedName>
</protein>
<evidence type="ECO:0000259" key="4">
    <source>
        <dbReference type="Pfam" id="PF01551"/>
    </source>
</evidence>
<dbReference type="SUPFAM" id="SSF51261">
    <property type="entry name" value="Duplicated hybrid motif"/>
    <property type="match status" value="1"/>
</dbReference>